<feature type="region of interest" description="Disordered" evidence="2">
    <location>
        <begin position="548"/>
        <end position="597"/>
    </location>
</feature>
<accession>A0AAE0PLD9</accession>
<evidence type="ECO:0000256" key="2">
    <source>
        <dbReference type="SAM" id="MobiDB-lite"/>
    </source>
</evidence>
<dbReference type="InterPro" id="IPR023401">
    <property type="entry name" value="ODC_N"/>
</dbReference>
<dbReference type="FunFam" id="3.40.50.720:FF:000577">
    <property type="entry name" value="Proline utilization protein PrnX, putative"/>
    <property type="match status" value="1"/>
</dbReference>
<feature type="region of interest" description="Disordered" evidence="2">
    <location>
        <begin position="357"/>
        <end position="454"/>
    </location>
</feature>
<dbReference type="InterPro" id="IPR003462">
    <property type="entry name" value="ODC_Mu_crystall"/>
</dbReference>
<dbReference type="Proteomes" id="UP001281003">
    <property type="component" value="Unassembled WGS sequence"/>
</dbReference>
<gene>
    <name evidence="3" type="ORF">B0T20DRAFT_345398</name>
</gene>
<name>A0AAE0PLD9_SORBR</name>
<dbReference type="Gene3D" id="3.30.1780.10">
    <property type="entry name" value="ornithine cyclodeaminase, domain 1"/>
    <property type="match status" value="1"/>
</dbReference>
<comment type="caution">
    <text evidence="3">The sequence shown here is derived from an EMBL/GenBank/DDBJ whole genome shotgun (WGS) entry which is preliminary data.</text>
</comment>
<evidence type="ECO:0000256" key="1">
    <source>
        <dbReference type="ARBA" id="ARBA00008903"/>
    </source>
</evidence>
<feature type="compositionally biased region" description="Basic and acidic residues" evidence="2">
    <location>
        <begin position="424"/>
        <end position="444"/>
    </location>
</feature>
<comment type="similarity">
    <text evidence="1">Belongs to the ornithine cyclodeaminase/mu-crystallin family.</text>
</comment>
<dbReference type="FunFam" id="3.30.1780.10:FF:000005">
    <property type="entry name" value="WGS project CABT00000000 data, contig 2.10"/>
    <property type="match status" value="1"/>
</dbReference>
<dbReference type="PANTHER" id="PTHR13812:SF19">
    <property type="entry name" value="KETIMINE REDUCTASE MU-CRYSTALLIN"/>
    <property type="match status" value="1"/>
</dbReference>
<dbReference type="Gene3D" id="3.40.50.720">
    <property type="entry name" value="NAD(P)-binding Rossmann-like Domain"/>
    <property type="match status" value="1"/>
</dbReference>
<feature type="compositionally biased region" description="Low complexity" evidence="2">
    <location>
        <begin position="360"/>
        <end position="394"/>
    </location>
</feature>
<dbReference type="SUPFAM" id="SSF51735">
    <property type="entry name" value="NAD(P)-binding Rossmann-fold domains"/>
    <property type="match status" value="1"/>
</dbReference>
<dbReference type="PANTHER" id="PTHR13812">
    <property type="entry name" value="KETIMINE REDUCTASE MU-CRYSTALLIN"/>
    <property type="match status" value="1"/>
</dbReference>
<evidence type="ECO:0000313" key="4">
    <source>
        <dbReference type="Proteomes" id="UP001281003"/>
    </source>
</evidence>
<dbReference type="AlphaFoldDB" id="A0AAE0PLD9"/>
<proteinExistence type="inferred from homology"/>
<reference evidence="3" key="2">
    <citation type="submission" date="2023-07" db="EMBL/GenBank/DDBJ databases">
        <authorList>
            <consortium name="Lawrence Berkeley National Laboratory"/>
            <person name="Haridas S."/>
            <person name="Hensen N."/>
            <person name="Bonometti L."/>
            <person name="Westerberg I."/>
            <person name="Brannstrom I.O."/>
            <person name="Guillou S."/>
            <person name="Cros-Aarteil S."/>
            <person name="Calhoun S."/>
            <person name="Kuo A."/>
            <person name="Mondo S."/>
            <person name="Pangilinan J."/>
            <person name="Riley R."/>
            <person name="LaButti K."/>
            <person name="Andreopoulos B."/>
            <person name="Lipzen A."/>
            <person name="Chen C."/>
            <person name="Yanf M."/>
            <person name="Daum C."/>
            <person name="Ng V."/>
            <person name="Clum A."/>
            <person name="Steindorff A."/>
            <person name="Ohm R."/>
            <person name="Martin F."/>
            <person name="Silar P."/>
            <person name="Natvig D."/>
            <person name="Lalanne C."/>
            <person name="Gautier V."/>
            <person name="Ament-velasquez S.L."/>
            <person name="Kruys A."/>
            <person name="Hutchinson M.I."/>
            <person name="Powell A.J."/>
            <person name="Barry K."/>
            <person name="Miller A.N."/>
            <person name="Grigoriev I.V."/>
            <person name="Debuchy R."/>
            <person name="Gladieux P."/>
            <person name="Thoren M.H."/>
            <person name="Johannesson H."/>
        </authorList>
    </citation>
    <scope>NUCLEOTIDE SEQUENCE</scope>
    <source>
        <strain evidence="3">FGSC 1904</strain>
    </source>
</reference>
<dbReference type="EMBL" id="JAUTDP010000002">
    <property type="protein sequence ID" value="KAK3402178.1"/>
    <property type="molecule type" value="Genomic_DNA"/>
</dbReference>
<reference evidence="3" key="1">
    <citation type="journal article" date="2023" name="Mol. Phylogenet. Evol.">
        <title>Genome-scale phylogeny and comparative genomics of the fungal order Sordariales.</title>
        <authorList>
            <person name="Hensen N."/>
            <person name="Bonometti L."/>
            <person name="Westerberg I."/>
            <person name="Brannstrom I.O."/>
            <person name="Guillou S."/>
            <person name="Cros-Aarteil S."/>
            <person name="Calhoun S."/>
            <person name="Haridas S."/>
            <person name="Kuo A."/>
            <person name="Mondo S."/>
            <person name="Pangilinan J."/>
            <person name="Riley R."/>
            <person name="LaButti K."/>
            <person name="Andreopoulos B."/>
            <person name="Lipzen A."/>
            <person name="Chen C."/>
            <person name="Yan M."/>
            <person name="Daum C."/>
            <person name="Ng V."/>
            <person name="Clum A."/>
            <person name="Steindorff A."/>
            <person name="Ohm R.A."/>
            <person name="Martin F."/>
            <person name="Silar P."/>
            <person name="Natvig D.O."/>
            <person name="Lalanne C."/>
            <person name="Gautier V."/>
            <person name="Ament-Velasquez S.L."/>
            <person name="Kruys A."/>
            <person name="Hutchinson M.I."/>
            <person name="Powell A.J."/>
            <person name="Barry K."/>
            <person name="Miller A.N."/>
            <person name="Grigoriev I.V."/>
            <person name="Debuchy R."/>
            <person name="Gladieux P."/>
            <person name="Hiltunen Thoren M."/>
            <person name="Johannesson H."/>
        </authorList>
    </citation>
    <scope>NUCLEOTIDE SEQUENCE</scope>
    <source>
        <strain evidence="3">FGSC 1904</strain>
    </source>
</reference>
<dbReference type="InterPro" id="IPR036291">
    <property type="entry name" value="NAD(P)-bd_dom_sf"/>
</dbReference>
<feature type="compositionally biased region" description="Polar residues" evidence="2">
    <location>
        <begin position="548"/>
        <end position="575"/>
    </location>
</feature>
<keyword evidence="4" id="KW-1185">Reference proteome</keyword>
<evidence type="ECO:0000313" key="3">
    <source>
        <dbReference type="EMBL" id="KAK3402178.1"/>
    </source>
</evidence>
<sequence>MTFTVLTDDEIKSLLDNLTVDELESFRENLRNALHEYSTGAQTPDQALIHQPERTVVRSGVTGATTLFMPSCSPAGHGVKVITLSSAEQIVKSTQEEEAGQDASNPLIRPTGAITLFNPNGSPRGIIHASTVTAFRTALASLCLVHKRDHVKTLTVFGCGEQAYWHVRLTLLLRGSTIKHVNVINRRFSPSCGAMLRRFYEISPAIKAREGWTETQFGVLTPSYGEYERLLRDQVRSADVIFCCTPSTVPLFDGSILTERDARRKGRLIVAIGSYTPQMREVPVELIQQAVKPHEHPAGKRVIHHHKHAVEGGVVVVDTLDGALKEAGELIEAGLGPRHLVELGELVMLHRIKLSETDDTASSRTSTDNDTDSLSASTSTLTINTTSAAPTSAPTEDKEEKRPRHGRHLSIQTLVRGTSRSRSRNHDPTETDADRERRKQEKEEKKRKKKEKEDELARWLQKGNVIYKSVGLGLMDLTVGMQIVEFAGQKGERNGVGSIPLMGKEGKELAEEGWGLEPLDCFGGGNGGDVAGGGDVVDVAQGHVVGGSETSAGLTVESGSSRQEFSEDSSTTQEEGSQDCGNDAQGQAKRGGGIHVA</sequence>
<feature type="compositionally biased region" description="Polar residues" evidence="2">
    <location>
        <begin position="410"/>
        <end position="420"/>
    </location>
</feature>
<organism evidence="3 4">
    <name type="scientific">Sordaria brevicollis</name>
    <dbReference type="NCBI Taxonomy" id="83679"/>
    <lineage>
        <taxon>Eukaryota</taxon>
        <taxon>Fungi</taxon>
        <taxon>Dikarya</taxon>
        <taxon>Ascomycota</taxon>
        <taxon>Pezizomycotina</taxon>
        <taxon>Sordariomycetes</taxon>
        <taxon>Sordariomycetidae</taxon>
        <taxon>Sordariales</taxon>
        <taxon>Sordariaceae</taxon>
        <taxon>Sordaria</taxon>
    </lineage>
</organism>
<dbReference type="GO" id="GO:0005737">
    <property type="term" value="C:cytoplasm"/>
    <property type="evidence" value="ECO:0007669"/>
    <property type="project" value="TreeGrafter"/>
</dbReference>
<protein>
    <submittedName>
        <fullName evidence="3">Uncharacterized protein</fullName>
    </submittedName>
</protein>